<keyword evidence="1 6" id="KW-0560">Oxidoreductase</keyword>
<protein>
    <submittedName>
        <fullName evidence="6">Indolepyruvate oxidoreductase subunit IorA</fullName>
        <ecNumber evidence="6">1.2.7.8</ecNumber>
    </submittedName>
</protein>
<dbReference type="InterPro" id="IPR029061">
    <property type="entry name" value="THDP-binding"/>
</dbReference>
<dbReference type="OrthoDB" id="9804603at2"/>
<keyword evidence="6" id="KW-0670">Pyruvate</keyword>
<dbReference type="InterPro" id="IPR019752">
    <property type="entry name" value="Pyrv/ketoisovalerate_OxRed_cat"/>
</dbReference>
<dbReference type="Gene3D" id="3.40.50.970">
    <property type="match status" value="2"/>
</dbReference>
<evidence type="ECO:0000313" key="6">
    <source>
        <dbReference type="EMBL" id="AHC14377.1"/>
    </source>
</evidence>
<dbReference type="Proteomes" id="UP000018680">
    <property type="component" value="Chromosome"/>
</dbReference>
<evidence type="ECO:0000259" key="3">
    <source>
        <dbReference type="Pfam" id="PF01558"/>
    </source>
</evidence>
<dbReference type="CDD" id="cd07034">
    <property type="entry name" value="TPP_PYR_PFOR_IOR-alpha_like"/>
    <property type="match status" value="1"/>
</dbReference>
<dbReference type="EMBL" id="CP006939">
    <property type="protein sequence ID" value="AHC14377.1"/>
    <property type="molecule type" value="Genomic_DNA"/>
</dbReference>
<dbReference type="NCBIfam" id="NF005324">
    <property type="entry name" value="PRK06853.1-4"/>
    <property type="match status" value="1"/>
</dbReference>
<dbReference type="AlphaFoldDB" id="V5WEZ7"/>
<gene>
    <name evidence="6" type="ORF">L21SP2_0957</name>
</gene>
<dbReference type="eggNOG" id="COG1014">
    <property type="taxonomic scope" value="Bacteria"/>
</dbReference>
<dbReference type="RefSeq" id="WP_024267308.1">
    <property type="nucleotide sequence ID" value="NC_023035.1"/>
</dbReference>
<dbReference type="FunFam" id="3.40.50.970:FF:000039">
    <property type="entry name" value="Indolepyruvate oxidoreductase subunit IorA"/>
    <property type="match status" value="1"/>
</dbReference>
<dbReference type="PATRIC" id="fig|1307761.3.peg.957"/>
<dbReference type="Pfam" id="PF01855">
    <property type="entry name" value="POR_N"/>
    <property type="match status" value="1"/>
</dbReference>
<feature type="domain" description="Pyruvate flavodoxin/ferredoxin oxidoreductase pyrimidine binding" evidence="4">
    <location>
        <begin position="15"/>
        <end position="179"/>
    </location>
</feature>
<dbReference type="InterPro" id="IPR002880">
    <property type="entry name" value="Pyrv_Fd/Flavodoxin_OxRdtase_N"/>
</dbReference>
<dbReference type="GO" id="GO:0044281">
    <property type="term" value="P:small molecule metabolic process"/>
    <property type="evidence" value="ECO:0007669"/>
    <property type="project" value="UniProtKB-ARBA"/>
</dbReference>
<dbReference type="STRING" id="1307761.L21SP2_0957"/>
<feature type="domain" description="Thiamine pyrophosphate enzyme TPP-binding" evidence="5">
    <location>
        <begin position="409"/>
        <end position="495"/>
    </location>
</feature>
<feature type="region of interest" description="Disordered" evidence="2">
    <location>
        <begin position="343"/>
        <end position="362"/>
    </location>
</feature>
<proteinExistence type="predicted"/>
<name>V5WEZ7_9SPIO</name>
<evidence type="ECO:0000259" key="5">
    <source>
        <dbReference type="Pfam" id="PF02775"/>
    </source>
</evidence>
<dbReference type="SUPFAM" id="SSF52518">
    <property type="entry name" value="Thiamin diphosphate-binding fold (THDP-binding)"/>
    <property type="match status" value="2"/>
</dbReference>
<organism evidence="6 7">
    <name type="scientific">Salinispira pacifica</name>
    <dbReference type="NCBI Taxonomy" id="1307761"/>
    <lineage>
        <taxon>Bacteria</taxon>
        <taxon>Pseudomonadati</taxon>
        <taxon>Spirochaetota</taxon>
        <taxon>Spirochaetia</taxon>
        <taxon>Spirochaetales</taxon>
        <taxon>Spirochaetaceae</taxon>
        <taxon>Salinispira</taxon>
    </lineage>
</organism>
<dbReference type="GO" id="GO:0043805">
    <property type="term" value="F:indolepyruvate ferredoxin oxidoreductase activity"/>
    <property type="evidence" value="ECO:0007669"/>
    <property type="project" value="UniProtKB-EC"/>
</dbReference>
<dbReference type="HOGENOM" id="CLU_017727_0_0_12"/>
<dbReference type="Pfam" id="PF01558">
    <property type="entry name" value="POR"/>
    <property type="match status" value="1"/>
</dbReference>
<sequence>MKDLVLLGDEALALGAIHAGISQAYGYPGTPSTEILEYLLDRKDQWTYTASWCSNEKTAYESAVGASLMNRRCLVTMKHVGLNVAADPFMNSVLMNIKGGLVLAVADDPGMHSSQNEQDSRWFADFAGMPCLEPRNQQEAYEMTRAAFDLSEKFHVPVMVKLVTRLSHSRAVVTPAEARKENPAEKFTGITDYMVLPAVSRKHYADHLNLIPELESWSSSSPFNRLEHSDAAGDTAYITTGLGGNYYEENLPELDVPPARLQIGSYPIPVELIASLSAGRSRIICLEEGYPYVERLLCGLLPSELTISGKMDGTVPASGELNPDNVRPAMGLAEMKHAIPGKIQGAHGKRDPDSAPASSPVAAPSSTAIAAMELPMRPPQLCQACPHGDTFDAVNDALKDETSKLVTSDIGCYTLGFLPPHKTIETALCMGASIPMARGAAEAGMHPVVATIGDSTFMHSGLTGLADAASADIPMTIIIMDNETTAMTGGQNTIVRSQQIRNAVLGLGVDEEHLLDLTPLPKNREENARRLKEEFHHRGLSVVIAIRECIQTLKRRNRMEPEAPAEAQPVETSGASPGKVKYDIILAGVGGQGILSVAAVIATAAMNAGLQVRQSEVHGMAQRGGAVQAHLRISSSRIPSDLIGFGRADMILSMEPMEALRYTRYLSPLGKVVSAAEAFTNIPDYPNLEDIHGEVRNIAGGELINTVTAAMEAGSSRAANMVLVGAASRHIPLDEGFLLQGVRELFTAKGEKVVQTNIAAFKAGRQV</sequence>
<evidence type="ECO:0000313" key="7">
    <source>
        <dbReference type="Proteomes" id="UP000018680"/>
    </source>
</evidence>
<dbReference type="Pfam" id="PF02775">
    <property type="entry name" value="TPP_enzyme_C"/>
    <property type="match status" value="1"/>
</dbReference>
<dbReference type="Gene3D" id="3.40.920.10">
    <property type="entry name" value="Pyruvate-ferredoxin oxidoreductase, PFOR, domain III"/>
    <property type="match status" value="1"/>
</dbReference>
<dbReference type="GO" id="GO:0030976">
    <property type="term" value="F:thiamine pyrophosphate binding"/>
    <property type="evidence" value="ECO:0007669"/>
    <property type="project" value="InterPro"/>
</dbReference>
<dbReference type="eggNOG" id="COG4231">
    <property type="taxonomic scope" value="Bacteria"/>
</dbReference>
<dbReference type="EC" id="1.2.7.8" evidence="6"/>
<dbReference type="InterPro" id="IPR011766">
    <property type="entry name" value="TPP_enzyme_TPP-bd"/>
</dbReference>
<evidence type="ECO:0000259" key="4">
    <source>
        <dbReference type="Pfam" id="PF01855"/>
    </source>
</evidence>
<feature type="domain" description="Pyruvate/ketoisovalerate oxidoreductase catalytic" evidence="3">
    <location>
        <begin position="590"/>
        <end position="766"/>
    </location>
</feature>
<dbReference type="CDD" id="cd02008">
    <property type="entry name" value="TPP_IOR_alpha"/>
    <property type="match status" value="1"/>
</dbReference>
<dbReference type="KEGG" id="slr:L21SP2_0957"/>
<dbReference type="PANTHER" id="PTHR43854">
    <property type="entry name" value="INDOLEPYRUVATE OXIDOREDUCTASE SUBUNIT IORB"/>
    <property type="match status" value="1"/>
</dbReference>
<evidence type="ECO:0000256" key="1">
    <source>
        <dbReference type="ARBA" id="ARBA00023002"/>
    </source>
</evidence>
<keyword evidence="7" id="KW-1185">Reference proteome</keyword>
<dbReference type="InterPro" id="IPR002869">
    <property type="entry name" value="Pyrv_flavodox_OxRed_cen"/>
</dbReference>
<accession>V5WEZ7</accession>
<dbReference type="SUPFAM" id="SSF53323">
    <property type="entry name" value="Pyruvate-ferredoxin oxidoreductase, PFOR, domain III"/>
    <property type="match status" value="1"/>
</dbReference>
<dbReference type="InterPro" id="IPR052198">
    <property type="entry name" value="IorB_Oxidoreductase"/>
</dbReference>
<dbReference type="PANTHER" id="PTHR43854:SF1">
    <property type="entry name" value="INDOLEPYRUVATE OXIDOREDUCTASE SUBUNIT IORB"/>
    <property type="match status" value="1"/>
</dbReference>
<reference evidence="6 7" key="1">
    <citation type="journal article" date="2015" name="Stand. Genomic Sci.">
        <title>Complete genome sequence and description of Salinispira pacifica gen. nov., sp. nov., a novel spirochaete isolated form a hypersaline microbial mat.</title>
        <authorList>
            <person name="Ben Hania W."/>
            <person name="Joseph M."/>
            <person name="Schumann P."/>
            <person name="Bunk B."/>
            <person name="Fiebig A."/>
            <person name="Sproer C."/>
            <person name="Klenk H.P."/>
            <person name="Fardeau M.L."/>
            <person name="Spring S."/>
        </authorList>
    </citation>
    <scope>NUCLEOTIDE SEQUENCE [LARGE SCALE GENOMIC DNA]</scope>
    <source>
        <strain evidence="6 7">L21-RPul-D2</strain>
    </source>
</reference>
<evidence type="ECO:0000256" key="2">
    <source>
        <dbReference type="SAM" id="MobiDB-lite"/>
    </source>
</evidence>